<evidence type="ECO:0000256" key="3">
    <source>
        <dbReference type="PROSITE-ProRule" id="PRU00339"/>
    </source>
</evidence>
<evidence type="ECO:0000256" key="4">
    <source>
        <dbReference type="SAM" id="MobiDB-lite"/>
    </source>
</evidence>
<dbReference type="RefSeq" id="WP_286662316.1">
    <property type="nucleotide sequence ID" value="NZ_JASZYV010000006.1"/>
</dbReference>
<comment type="caution">
    <text evidence="7">The sequence shown here is derived from an EMBL/GenBank/DDBJ whole genome shotgun (WGS) entry which is preliminary data.</text>
</comment>
<accession>A0ABT7NGX9</accession>
<keyword evidence="8" id="KW-1185">Reference proteome</keyword>
<name>A0ABT7NGX9_9BURK</name>
<evidence type="ECO:0000259" key="6">
    <source>
        <dbReference type="Pfam" id="PF13519"/>
    </source>
</evidence>
<dbReference type="EMBL" id="JASZYV010000006">
    <property type="protein sequence ID" value="MDM0047199.1"/>
    <property type="molecule type" value="Genomic_DNA"/>
</dbReference>
<feature type="region of interest" description="Disordered" evidence="4">
    <location>
        <begin position="538"/>
        <end position="578"/>
    </location>
</feature>
<dbReference type="InterPro" id="IPR050768">
    <property type="entry name" value="UPF0353/GerABKA_families"/>
</dbReference>
<evidence type="ECO:0000256" key="2">
    <source>
        <dbReference type="ARBA" id="ARBA00022803"/>
    </source>
</evidence>
<dbReference type="InterPro" id="IPR019734">
    <property type="entry name" value="TPR_rpt"/>
</dbReference>
<dbReference type="Proteomes" id="UP001174908">
    <property type="component" value="Unassembled WGS sequence"/>
</dbReference>
<feature type="domain" description="VWFA" evidence="6">
    <location>
        <begin position="97"/>
        <end position="202"/>
    </location>
</feature>
<dbReference type="InterPro" id="IPR036465">
    <property type="entry name" value="vWFA_dom_sf"/>
</dbReference>
<keyword evidence="1" id="KW-0677">Repeat</keyword>
<dbReference type="Gene3D" id="1.25.40.10">
    <property type="entry name" value="Tetratricopeptide repeat domain"/>
    <property type="match status" value="1"/>
</dbReference>
<dbReference type="PANTHER" id="PTHR22550:SF14">
    <property type="entry name" value="VWFA DOMAIN-CONTAINING PROTEIN"/>
    <property type="match status" value="1"/>
</dbReference>
<gene>
    <name evidence="7" type="ORF">QTH91_22090</name>
</gene>
<dbReference type="InterPro" id="IPR002035">
    <property type="entry name" value="VWF_A"/>
</dbReference>
<dbReference type="PROSITE" id="PS50005">
    <property type="entry name" value="TPR"/>
    <property type="match status" value="1"/>
</dbReference>
<dbReference type="Pfam" id="PF07719">
    <property type="entry name" value="TPR_2"/>
    <property type="match status" value="1"/>
</dbReference>
<evidence type="ECO:0000313" key="7">
    <source>
        <dbReference type="EMBL" id="MDM0047199.1"/>
    </source>
</evidence>
<feature type="transmembrane region" description="Helical" evidence="5">
    <location>
        <begin position="12"/>
        <end position="29"/>
    </location>
</feature>
<dbReference type="InterPro" id="IPR013105">
    <property type="entry name" value="TPR_2"/>
</dbReference>
<protein>
    <submittedName>
        <fullName evidence="7">VWA domain-containing protein</fullName>
    </submittedName>
</protein>
<reference evidence="7" key="1">
    <citation type="submission" date="2023-06" db="EMBL/GenBank/DDBJ databases">
        <authorList>
            <person name="Jiang Y."/>
            <person name="Liu Q."/>
        </authorList>
    </citation>
    <scope>NUCLEOTIDE SEQUENCE</scope>
    <source>
        <strain evidence="7">CGMCC 1.12089</strain>
    </source>
</reference>
<dbReference type="SUPFAM" id="SSF53300">
    <property type="entry name" value="vWA-like"/>
    <property type="match status" value="1"/>
</dbReference>
<dbReference type="SMART" id="SM00028">
    <property type="entry name" value="TPR"/>
    <property type="match status" value="1"/>
</dbReference>
<dbReference type="Gene3D" id="3.40.50.410">
    <property type="entry name" value="von Willebrand factor, type A domain"/>
    <property type="match status" value="1"/>
</dbReference>
<keyword evidence="5" id="KW-0812">Transmembrane</keyword>
<evidence type="ECO:0000256" key="5">
    <source>
        <dbReference type="SAM" id="Phobius"/>
    </source>
</evidence>
<proteinExistence type="predicted"/>
<dbReference type="PANTHER" id="PTHR22550">
    <property type="entry name" value="SPORE GERMINATION PROTEIN"/>
    <property type="match status" value="1"/>
</dbReference>
<dbReference type="Pfam" id="PF13519">
    <property type="entry name" value="VWA_2"/>
    <property type="match status" value="1"/>
</dbReference>
<feature type="repeat" description="TPR" evidence="3">
    <location>
        <begin position="430"/>
        <end position="463"/>
    </location>
</feature>
<keyword evidence="5" id="KW-1133">Transmembrane helix</keyword>
<keyword evidence="5" id="KW-0472">Membrane</keyword>
<evidence type="ECO:0000313" key="8">
    <source>
        <dbReference type="Proteomes" id="UP001174908"/>
    </source>
</evidence>
<feature type="compositionally biased region" description="Acidic residues" evidence="4">
    <location>
        <begin position="485"/>
        <end position="495"/>
    </location>
</feature>
<feature type="region of interest" description="Disordered" evidence="4">
    <location>
        <begin position="477"/>
        <end position="525"/>
    </location>
</feature>
<organism evidence="7 8">
    <name type="scientific">Variovorax dokdonensis</name>
    <dbReference type="NCBI Taxonomy" id="344883"/>
    <lineage>
        <taxon>Bacteria</taxon>
        <taxon>Pseudomonadati</taxon>
        <taxon>Pseudomonadota</taxon>
        <taxon>Betaproteobacteria</taxon>
        <taxon>Burkholderiales</taxon>
        <taxon>Comamonadaceae</taxon>
        <taxon>Variovorax</taxon>
    </lineage>
</organism>
<keyword evidence="2 3" id="KW-0802">TPR repeat</keyword>
<sequence>MDAISQFHFLRPWWLLALVAAAVLLWAVGRRDNVRRRWREVISPHLLDALVVEPGRGRRLRPVHLIAALISVGALAAAGPTWEREPPPFMEDKAPLAIAIDMSPTMNASDVSPTRLERAKLKVRALLAQRSGARTAIYAYAGSTHLVLPLTDDAALIQTFVDALQTNIMPVAGKNTAAAVRQIDAALAKEDTPGSIVFMTDGVEASAFDAIKTHADGAGAQLVVLAFGTERGGAVRGPDGQPGGLARLDVDALKRLKSDTGVPVATVTLDSDDDVQWVQRHVQSHLQRKVAESGGQWKEFGWWLLWPTVLLGAMWFRKGWTIRWIASWLLGLMLGFGPGGTGMPVAAQELVTSRAADNAAASSSLDLSPPPWRFVDLWLTRDQQGRRAYEKGQYAEAARLFDDPMWRGLASFRAGQFSDAAQLFAEVDTAPGHFNEGDALAMLGKYDEAALAFQRALKKRPGWKAAQDNLQLVHQLAAQKNKQDEDGDEESDLDPDEIKFDDRGKKGKTVSQPGPGQGDDAVWMRNIQTSPTMLLARKFALQAARPEQGAGGGAESAPSAPATPGTPPGGGAAPVERP</sequence>
<dbReference type="SUPFAM" id="SSF48452">
    <property type="entry name" value="TPR-like"/>
    <property type="match status" value="1"/>
</dbReference>
<feature type="transmembrane region" description="Helical" evidence="5">
    <location>
        <begin position="328"/>
        <end position="347"/>
    </location>
</feature>
<dbReference type="InterPro" id="IPR011990">
    <property type="entry name" value="TPR-like_helical_dom_sf"/>
</dbReference>
<evidence type="ECO:0000256" key="1">
    <source>
        <dbReference type="ARBA" id="ARBA00022737"/>
    </source>
</evidence>